<accession>A0ACC3TNW9</accession>
<evidence type="ECO:0000313" key="2">
    <source>
        <dbReference type="Proteomes" id="UP001489719"/>
    </source>
</evidence>
<keyword evidence="2" id="KW-1185">Reference proteome</keyword>
<organism evidence="1 2">
    <name type="scientific">Lipomyces orientalis</name>
    <dbReference type="NCBI Taxonomy" id="1233043"/>
    <lineage>
        <taxon>Eukaryota</taxon>
        <taxon>Fungi</taxon>
        <taxon>Dikarya</taxon>
        <taxon>Ascomycota</taxon>
        <taxon>Saccharomycotina</taxon>
        <taxon>Lipomycetes</taxon>
        <taxon>Lipomycetales</taxon>
        <taxon>Lipomycetaceae</taxon>
        <taxon>Lipomyces</taxon>
    </lineage>
</organism>
<evidence type="ECO:0000313" key="1">
    <source>
        <dbReference type="EMBL" id="KAK9322847.1"/>
    </source>
</evidence>
<name>A0ACC3TNW9_9ASCO</name>
<dbReference type="Proteomes" id="UP001489719">
    <property type="component" value="Unassembled WGS sequence"/>
</dbReference>
<gene>
    <name evidence="1" type="ORF">V1517DRAFT_322281</name>
</gene>
<comment type="caution">
    <text evidence="1">The sequence shown here is derived from an EMBL/GenBank/DDBJ whole genome shotgun (WGS) entry which is preliminary data.</text>
</comment>
<sequence length="885" mass="97710">MGFCTRTFGAKVTLDFTLTMVFADSYDRKHTSLRPAADNTSHNGHYALLAVARSSRESLSSTTIASILSAHSTATFSVSSTTAMSDTTQTLTGDSPPSPSPPTRQALKSLWVKFRANVQPKKEMSITALSPSASNTNSDVLSYDSAGLSVPKPQDDFQDPNVFGQPLEVTLQLRGMTVEKRMNSGRLVKYGPIPLIVAVCGLFLEQNGLHVHGIFRVSGSVKRVRELQRIFATEPDFGHNIDWTGYTVHDAASLLRRYLNGLPEPIIPLELYDGFRSPFIHPLSQPKQFKKHEMNEVIVKLHALIQQLPPANRQLLLYILDLLELFAKNSKKNMMPAANLAAIFQPCILSHPSHNTLPEEYTTSQEAVLFMIEHFKLFRNMADLDNTHLDEGDIIKYQEKPRNSLLNTARRAISSGSNIAILRDLDTKERSHRQSPQHEQQQPEQQSGMRKTLRRSNTVPVKRTSSSPLIGADLYAAKRAADAAPSKVSEWVARTSQSNRSSIVADDAAIAGASAAYGMSRSRTGRVGGIATPSRMPSSFSSSGFTWNDGDETHSIQHTPEPFQEPIDVLEEYGQEILIVPKRGYTARRSYNLADSQMTESYASPSQERQQLEPEARSPQQSQPSSQSPDRLVASQPGQYRSQSQSVVQSPYDTTPKVQQSHLLSAELPMPVPIPRASPLRRRVSVKKVLNNMVSRVTGQSGHATVQPIQDQVTVTRKPVTSQQVPTPARQPNKLQRKPPVSRARYDANRFPLPESQDRPEDAASAGVVGGMATASPASSLYRLSHLSTDSTNVRSHQQQGVNPPGRYSVDGSYLNDNPAPGTGGLYISDATNSPSYDPRARNGTRHMKHTLRNYHGGMMSRGTVEEETIDENAAKSGRWNWLKR</sequence>
<dbReference type="EMBL" id="MU970070">
    <property type="protein sequence ID" value="KAK9322847.1"/>
    <property type="molecule type" value="Genomic_DNA"/>
</dbReference>
<reference evidence="2" key="1">
    <citation type="journal article" date="2024" name="Front. Bioeng. Biotechnol.">
        <title>Genome-scale model development and genomic sequencing of the oleaginous clade Lipomyces.</title>
        <authorList>
            <person name="Czajka J.J."/>
            <person name="Han Y."/>
            <person name="Kim J."/>
            <person name="Mondo S.J."/>
            <person name="Hofstad B.A."/>
            <person name="Robles A."/>
            <person name="Haridas S."/>
            <person name="Riley R."/>
            <person name="LaButti K."/>
            <person name="Pangilinan J."/>
            <person name="Andreopoulos W."/>
            <person name="Lipzen A."/>
            <person name="Yan J."/>
            <person name="Wang M."/>
            <person name="Ng V."/>
            <person name="Grigoriev I.V."/>
            <person name="Spatafora J.W."/>
            <person name="Magnuson J.K."/>
            <person name="Baker S.E."/>
            <person name="Pomraning K.R."/>
        </authorList>
    </citation>
    <scope>NUCLEOTIDE SEQUENCE [LARGE SCALE GENOMIC DNA]</scope>
    <source>
        <strain evidence="2">CBS 10300</strain>
    </source>
</reference>
<proteinExistence type="predicted"/>
<protein>
    <submittedName>
        <fullName evidence="1">Uncharacterized protein</fullName>
    </submittedName>
</protein>